<dbReference type="HOGENOM" id="CLU_2451775_0_0_3"/>
<evidence type="ECO:0000313" key="2">
    <source>
        <dbReference type="EMBL" id="AFZ10031.1"/>
    </source>
</evidence>
<reference evidence="2 3" key="1">
    <citation type="submission" date="2012-05" db="EMBL/GenBank/DDBJ databases">
        <title>Finished chromosome of genome of Oscillatoria sp. PCC 7112.</title>
        <authorList>
            <consortium name="US DOE Joint Genome Institute"/>
            <person name="Gugger M."/>
            <person name="Coursin T."/>
            <person name="Rippka R."/>
            <person name="Tandeau De Marsac N."/>
            <person name="Huntemann M."/>
            <person name="Wei C.-L."/>
            <person name="Han J."/>
            <person name="Detter J.C."/>
            <person name="Han C."/>
            <person name="Tapia R."/>
            <person name="Davenport K."/>
            <person name="Daligault H."/>
            <person name="Erkkila T."/>
            <person name="Gu W."/>
            <person name="Munk A.C.C."/>
            <person name="Teshima H."/>
            <person name="Xu Y."/>
            <person name="Chain P."/>
            <person name="Chen A."/>
            <person name="Krypides N."/>
            <person name="Mavromatis K."/>
            <person name="Markowitz V."/>
            <person name="Szeto E."/>
            <person name="Ivanova N."/>
            <person name="Mikhailova N."/>
            <person name="Ovchinnikova G."/>
            <person name="Pagani I."/>
            <person name="Pati A."/>
            <person name="Goodwin L."/>
            <person name="Peters L."/>
            <person name="Pitluck S."/>
            <person name="Woyke T."/>
            <person name="Kerfeld C."/>
        </authorList>
    </citation>
    <scope>NUCLEOTIDE SEQUENCE [LARGE SCALE GENOMIC DNA]</scope>
    <source>
        <strain evidence="2 3">PCC 7112</strain>
    </source>
</reference>
<feature type="transmembrane region" description="Helical" evidence="1">
    <location>
        <begin position="13"/>
        <end position="32"/>
    </location>
</feature>
<gene>
    <name evidence="2" type="ORF">Osc7112_5823</name>
</gene>
<organism evidence="2 3">
    <name type="scientific">Phormidium nigroviride PCC 7112</name>
    <dbReference type="NCBI Taxonomy" id="179408"/>
    <lineage>
        <taxon>Bacteria</taxon>
        <taxon>Bacillati</taxon>
        <taxon>Cyanobacteriota</taxon>
        <taxon>Cyanophyceae</taxon>
        <taxon>Oscillatoriophycideae</taxon>
        <taxon>Oscillatoriales</taxon>
        <taxon>Oscillatoriaceae</taxon>
        <taxon>Phormidium</taxon>
    </lineage>
</organism>
<keyword evidence="1" id="KW-0472">Membrane</keyword>
<keyword evidence="3" id="KW-1185">Reference proteome</keyword>
<dbReference type="EMBL" id="CP003614">
    <property type="protein sequence ID" value="AFZ10031.1"/>
    <property type="molecule type" value="Genomic_DNA"/>
</dbReference>
<dbReference type="KEGG" id="oni:Osc7112_5823"/>
<proteinExistence type="predicted"/>
<name>K9VQ38_9CYAN</name>
<accession>K9VQ38</accession>
<dbReference type="AlphaFoldDB" id="K9VQ38"/>
<protein>
    <submittedName>
        <fullName evidence="2">Uncharacterized protein</fullName>
    </submittedName>
</protein>
<sequence length="89" mass="10229">MLSHLFESTITPIITKIIKFCYLIFLAMARFCEILACKRRLAIALYPFLSKNCDRPFGISHKVRSPFLAFSQPKAIALLEFVNKGDRSF</sequence>
<evidence type="ECO:0000256" key="1">
    <source>
        <dbReference type="SAM" id="Phobius"/>
    </source>
</evidence>
<evidence type="ECO:0000313" key="3">
    <source>
        <dbReference type="Proteomes" id="UP000010478"/>
    </source>
</evidence>
<keyword evidence="1" id="KW-1133">Transmembrane helix</keyword>
<dbReference type="Proteomes" id="UP000010478">
    <property type="component" value="Chromosome"/>
</dbReference>
<keyword evidence="1" id="KW-0812">Transmembrane</keyword>
<dbReference type="STRING" id="179408.Osc7112_5823"/>